<evidence type="ECO:0000313" key="2">
    <source>
        <dbReference type="EMBL" id="EMC94757.1"/>
    </source>
</evidence>
<proteinExistence type="predicted"/>
<reference evidence="2 3" key="1">
    <citation type="journal article" date="2012" name="PLoS Pathog.">
        <title>Diverse lifestyles and strategies of plant pathogenesis encoded in the genomes of eighteen Dothideomycetes fungi.</title>
        <authorList>
            <person name="Ohm R.A."/>
            <person name="Feau N."/>
            <person name="Henrissat B."/>
            <person name="Schoch C.L."/>
            <person name="Horwitz B.A."/>
            <person name="Barry K.W."/>
            <person name="Condon B.J."/>
            <person name="Copeland A.C."/>
            <person name="Dhillon B."/>
            <person name="Glaser F."/>
            <person name="Hesse C.N."/>
            <person name="Kosti I."/>
            <person name="LaButti K."/>
            <person name="Lindquist E.A."/>
            <person name="Lucas S."/>
            <person name="Salamov A.A."/>
            <person name="Bradshaw R.E."/>
            <person name="Ciuffetti L."/>
            <person name="Hamelin R.C."/>
            <person name="Kema G.H.J."/>
            <person name="Lawrence C."/>
            <person name="Scott J.A."/>
            <person name="Spatafora J.W."/>
            <person name="Turgeon B.G."/>
            <person name="de Wit P.J.G.M."/>
            <person name="Zhong S."/>
            <person name="Goodwin S.B."/>
            <person name="Grigoriev I.V."/>
        </authorList>
    </citation>
    <scope>NUCLEOTIDE SEQUENCE [LARGE SCALE GENOMIC DNA]</scope>
    <source>
        <strain evidence="2 3">UAMH 10762</strain>
    </source>
</reference>
<evidence type="ECO:0000313" key="3">
    <source>
        <dbReference type="Proteomes" id="UP000011761"/>
    </source>
</evidence>
<dbReference type="HOGENOM" id="CLU_1447409_0_0_1"/>
<organism evidence="2 3">
    <name type="scientific">Baudoinia panamericana (strain UAMH 10762)</name>
    <name type="common">Angels' share fungus</name>
    <name type="synonym">Baudoinia compniacensis (strain UAMH 10762)</name>
    <dbReference type="NCBI Taxonomy" id="717646"/>
    <lineage>
        <taxon>Eukaryota</taxon>
        <taxon>Fungi</taxon>
        <taxon>Dikarya</taxon>
        <taxon>Ascomycota</taxon>
        <taxon>Pezizomycotina</taxon>
        <taxon>Dothideomycetes</taxon>
        <taxon>Dothideomycetidae</taxon>
        <taxon>Mycosphaerellales</taxon>
        <taxon>Teratosphaeriaceae</taxon>
        <taxon>Baudoinia</taxon>
    </lineage>
</organism>
<dbReference type="GeneID" id="19109003"/>
<feature type="region of interest" description="Disordered" evidence="1">
    <location>
        <begin position="147"/>
        <end position="187"/>
    </location>
</feature>
<dbReference type="AlphaFoldDB" id="M2LKF6"/>
<feature type="compositionally biased region" description="Basic residues" evidence="1">
    <location>
        <begin position="81"/>
        <end position="90"/>
    </location>
</feature>
<dbReference type="KEGG" id="bcom:BAUCODRAFT_149859"/>
<sequence length="187" mass="20546">MSASGKETPGNEPEKPFQFDFTVNSQSTRDGASEASSATLSGGRDDSRENTPSTQPQESPLTNMIRKLADQHLVVAPIRTSVRKKGKRVTSRTAPDATTPPRKARSAEIEDDVDDDVHGGRTFDRVVGRLGAQSPLVYIYMNSSRREEEEADALGWQHGRVEDIPDEKVKEAGRRRIDGKENAKPTA</sequence>
<feature type="compositionally biased region" description="Polar residues" evidence="1">
    <location>
        <begin position="21"/>
        <end position="40"/>
    </location>
</feature>
<dbReference type="Proteomes" id="UP000011761">
    <property type="component" value="Unassembled WGS sequence"/>
</dbReference>
<dbReference type="RefSeq" id="XP_007678476.1">
    <property type="nucleotide sequence ID" value="XM_007680286.1"/>
</dbReference>
<accession>M2LKF6</accession>
<evidence type="ECO:0000256" key="1">
    <source>
        <dbReference type="SAM" id="MobiDB-lite"/>
    </source>
</evidence>
<feature type="compositionally biased region" description="Polar residues" evidence="1">
    <location>
        <begin position="50"/>
        <end position="62"/>
    </location>
</feature>
<protein>
    <submittedName>
        <fullName evidence="2">Uncharacterized protein</fullName>
    </submittedName>
</protein>
<keyword evidence="3" id="KW-1185">Reference proteome</keyword>
<name>M2LKF6_BAUPA</name>
<feature type="region of interest" description="Disordered" evidence="1">
    <location>
        <begin position="1"/>
        <end position="116"/>
    </location>
</feature>
<dbReference type="EMBL" id="KB445558">
    <property type="protein sequence ID" value="EMC94757.1"/>
    <property type="molecule type" value="Genomic_DNA"/>
</dbReference>
<gene>
    <name evidence="2" type="ORF">BAUCODRAFT_149859</name>
</gene>
<feature type="compositionally biased region" description="Basic and acidic residues" evidence="1">
    <location>
        <begin position="159"/>
        <end position="187"/>
    </location>
</feature>